<keyword evidence="3" id="KW-0862">Zinc</keyword>
<evidence type="ECO:0000313" key="5">
    <source>
        <dbReference type="EMBL" id="KAJ1645285.1"/>
    </source>
</evidence>
<organism evidence="5 6">
    <name type="scientific">Coemansia asiatica</name>
    <dbReference type="NCBI Taxonomy" id="1052880"/>
    <lineage>
        <taxon>Eukaryota</taxon>
        <taxon>Fungi</taxon>
        <taxon>Fungi incertae sedis</taxon>
        <taxon>Zoopagomycota</taxon>
        <taxon>Kickxellomycotina</taxon>
        <taxon>Kickxellomycetes</taxon>
        <taxon>Kickxellales</taxon>
        <taxon>Kickxellaceae</taxon>
        <taxon>Coemansia</taxon>
    </lineage>
</organism>
<dbReference type="EMBL" id="JANBOH010000114">
    <property type="protein sequence ID" value="KAJ1645285.1"/>
    <property type="molecule type" value="Genomic_DNA"/>
</dbReference>
<dbReference type="InterPro" id="IPR001870">
    <property type="entry name" value="B30.2/SPRY"/>
</dbReference>
<dbReference type="Proteomes" id="UP001145021">
    <property type="component" value="Unassembled WGS sequence"/>
</dbReference>
<evidence type="ECO:0000313" key="6">
    <source>
        <dbReference type="Proteomes" id="UP001145021"/>
    </source>
</evidence>
<dbReference type="InterPro" id="IPR016024">
    <property type="entry name" value="ARM-type_fold"/>
</dbReference>
<dbReference type="Gene3D" id="2.60.120.920">
    <property type="match status" value="1"/>
</dbReference>
<keyword evidence="1" id="KW-0479">Metal-binding</keyword>
<dbReference type="InterPro" id="IPR043136">
    <property type="entry name" value="B30.2/SPRY_sf"/>
</dbReference>
<comment type="caution">
    <text evidence="5">The sequence shown here is derived from an EMBL/GenBank/DDBJ whole genome shotgun (WGS) entry which is preliminary data.</text>
</comment>
<evidence type="ECO:0000256" key="2">
    <source>
        <dbReference type="ARBA" id="ARBA00022771"/>
    </source>
</evidence>
<evidence type="ECO:0000259" key="4">
    <source>
        <dbReference type="PROSITE" id="PS50188"/>
    </source>
</evidence>
<evidence type="ECO:0000256" key="1">
    <source>
        <dbReference type="ARBA" id="ARBA00022723"/>
    </source>
</evidence>
<gene>
    <name evidence="5" type="ORF">LPJ64_003124</name>
</gene>
<protein>
    <recommendedName>
        <fullName evidence="4">B30.2/SPRY domain-containing protein</fullName>
    </recommendedName>
</protein>
<keyword evidence="6" id="KW-1185">Reference proteome</keyword>
<dbReference type="SUPFAM" id="SSF49899">
    <property type="entry name" value="Concanavalin A-like lectins/glucanases"/>
    <property type="match status" value="1"/>
</dbReference>
<dbReference type="Pfam" id="PF00622">
    <property type="entry name" value="SPRY"/>
    <property type="match status" value="1"/>
</dbReference>
<name>A0A9W7XKV0_9FUNG</name>
<dbReference type="InterPro" id="IPR045129">
    <property type="entry name" value="RNF123/RKP/RSPRY1"/>
</dbReference>
<accession>A0A9W7XKV0</accession>
<dbReference type="PANTHER" id="PTHR13363">
    <property type="entry name" value="RING FINGER AND SRY DOMAIN-CONTAINING"/>
    <property type="match status" value="1"/>
</dbReference>
<dbReference type="SMART" id="SM00449">
    <property type="entry name" value="SPRY"/>
    <property type="match status" value="1"/>
</dbReference>
<dbReference type="GO" id="GO:0008270">
    <property type="term" value="F:zinc ion binding"/>
    <property type="evidence" value="ECO:0007669"/>
    <property type="project" value="UniProtKB-KW"/>
</dbReference>
<dbReference type="GO" id="GO:0051603">
    <property type="term" value="P:proteolysis involved in protein catabolic process"/>
    <property type="evidence" value="ECO:0007669"/>
    <property type="project" value="TreeGrafter"/>
</dbReference>
<evidence type="ECO:0000256" key="3">
    <source>
        <dbReference type="ARBA" id="ARBA00022833"/>
    </source>
</evidence>
<dbReference type="Gene3D" id="1.25.10.10">
    <property type="entry name" value="Leucine-rich Repeat Variant"/>
    <property type="match status" value="1"/>
</dbReference>
<dbReference type="PANTHER" id="PTHR13363:SF5">
    <property type="entry name" value="E3 UBIQUITIN-PROTEIN LIGASE RNF123"/>
    <property type="match status" value="1"/>
</dbReference>
<keyword evidence="2" id="KW-0863">Zinc-finger</keyword>
<dbReference type="PROSITE" id="PS50188">
    <property type="entry name" value="B302_SPRY"/>
    <property type="match status" value="1"/>
</dbReference>
<dbReference type="GO" id="GO:0005737">
    <property type="term" value="C:cytoplasm"/>
    <property type="evidence" value="ECO:0007669"/>
    <property type="project" value="TreeGrafter"/>
</dbReference>
<dbReference type="GO" id="GO:0004842">
    <property type="term" value="F:ubiquitin-protein transferase activity"/>
    <property type="evidence" value="ECO:0007669"/>
    <property type="project" value="InterPro"/>
</dbReference>
<proteinExistence type="predicted"/>
<reference evidence="5" key="1">
    <citation type="submission" date="2022-07" db="EMBL/GenBank/DDBJ databases">
        <title>Phylogenomic reconstructions and comparative analyses of Kickxellomycotina fungi.</title>
        <authorList>
            <person name="Reynolds N.K."/>
            <person name="Stajich J.E."/>
            <person name="Barry K."/>
            <person name="Grigoriev I.V."/>
            <person name="Crous P."/>
            <person name="Smith M.E."/>
        </authorList>
    </citation>
    <scope>NUCLEOTIDE SEQUENCE</scope>
    <source>
        <strain evidence="5">NBRC 105413</strain>
    </source>
</reference>
<feature type="domain" description="B30.2/SPRY" evidence="4">
    <location>
        <begin position="1054"/>
        <end position="1265"/>
    </location>
</feature>
<dbReference type="InterPro" id="IPR003877">
    <property type="entry name" value="SPRY_dom"/>
</dbReference>
<dbReference type="InterPro" id="IPR011989">
    <property type="entry name" value="ARM-like"/>
</dbReference>
<sequence>MIDRSLTYFLAGLCAAAGTYRTLSHILDQSRYELEFCSRFYPRKDSNSSGALQRRNAWYAGKSPLSDDTLAADEIMSSATLVSSLGSLALDSESFSLRESAAEVLLDLATRKDMLLLIVAEARRGSLDDRIKVTVLLQVLAQSTRRAKCLAKAGVLEVLVDGLQQPESKELAVRSAAALADMLGSEDSRHGRRLRRLAARAGVLEAVAKILERAAAALEERQRSDAVVVAVSVMLCRIYALQTEYHSKMVALGLLPALLGVARQAGADIELLRAAMESIVRLCTYLSAHHGTSAGSDASGMSGAEQQMNALMQLGAADVVCACVRHEDQGVASWGIGLLHEFASRGAGKQQLAARPTLIRSLCRRLSTSKYAYTNQLILRSLWCLCTANRRALVALSEPHSLRRVLAVFSAVEDSDAHYWAVALASRLATLPSTHRWIMDSPLVRFLPMLITTPTPALRSTLVPEIATLLSRMAHCQATADLMAESLDATHACLLILESDSDSARLSMVMTIIRVAAMSRNFLRSIDGDTLRDCLATMTLDFSLKHTQLYAAKALITLVCARIDQPTSVPVVAAQFFEALNSTIVIAVGRLFGIKGLAPLPSGWQFTSYPQYIATANVLTSAIRVCAAEQTQKLGHFLLDTRMPHYLEDLVDFQMGLLAHIATCIAHGLDMVDDILDAVTASAAAYPDEYHMRMCVDIFVERYYYKEPLGVQDPHGLAALGDRIRLTGHALGTRDSALPVSPTWPDPDFHCSEYVRGLLLCRPEKPEEAKYPRMLSQPRLRDLLPIIEPSLAALAESLSETGAELQTPLITARALWIARILYYELPAGARGLVMRILAAIAPNSLSKLDSAGLVNLCRAYVVSEKDETDADSERASKYPDRAVSENESCFWAQIPGSTILESKSESRRSATAYLILYPMFMPETLQMSGLFYAQFALDRFVAKWFTSQELYACTGPPLSVTSEGALWTADRSGPPGSDSSDCQPTVFHECANIEAIALVRNSGSNAGSSGTTGAIAGADTSVEGSGGGSNGECVRVRPPSPFPVGRSAMDAIATDDSAASIYSAATLRARPLAVTLPGTSFHMYTPYYPSFSVLGDGCTIWNSGWKFSSVRMSTGIDSRLGGIHRYQVQLLSSGLMQIGWCTEMCMFLPESGEGVGDDSWSLAYDGYRQRKWHGLGDVNSYGERWHAGDIITAELDFDRDQVTFFRNGLSMGVAFALQEQEEQEAAMAQNMTVYRGLGNGRVWYPAFSFSSEQGLVFLGAGNENQPRYKFEREREQECQQASLFSSSSSSQPQLESSSLVYEQDVSIVQCRDVWNPAAEKVIEKLRVSGALAARSLPIAMLGLRFDFQDLDAIPCIGLELPGSYGELIVGPAPSRGELSTYLQPRWCVVHAKGSSRHIRERSSETRAQDDFCKLSSTRLSRRFVELVSSDADKDTSTTRHLTSRLVAYSTSVVFAVFDCGQIAVIAMHDNENESDSSYEDSAVLDTLSQDGVADDWAKSCKTHVWLPTVSSAVLRFTLNVCM</sequence>
<dbReference type="InterPro" id="IPR013320">
    <property type="entry name" value="ConA-like_dom_sf"/>
</dbReference>
<dbReference type="SUPFAM" id="SSF48371">
    <property type="entry name" value="ARM repeat"/>
    <property type="match status" value="1"/>
</dbReference>